<feature type="domain" description="Major facilitator superfamily (MFS) profile" evidence="6">
    <location>
        <begin position="12"/>
        <end position="416"/>
    </location>
</feature>
<keyword evidence="2 5" id="KW-0812">Transmembrane</keyword>
<evidence type="ECO:0000256" key="1">
    <source>
        <dbReference type="ARBA" id="ARBA00004141"/>
    </source>
</evidence>
<dbReference type="AlphaFoldDB" id="A0A381XKF4"/>
<dbReference type="InterPro" id="IPR011701">
    <property type="entry name" value="MFS"/>
</dbReference>
<feature type="transmembrane region" description="Helical" evidence="5">
    <location>
        <begin position="360"/>
        <end position="384"/>
    </location>
</feature>
<evidence type="ECO:0000256" key="3">
    <source>
        <dbReference type="ARBA" id="ARBA00022989"/>
    </source>
</evidence>
<accession>A0A381XKF4</accession>
<organism evidence="7">
    <name type="scientific">marine metagenome</name>
    <dbReference type="NCBI Taxonomy" id="408172"/>
    <lineage>
        <taxon>unclassified sequences</taxon>
        <taxon>metagenomes</taxon>
        <taxon>ecological metagenomes</taxon>
    </lineage>
</organism>
<dbReference type="InterPro" id="IPR036259">
    <property type="entry name" value="MFS_trans_sf"/>
</dbReference>
<feature type="transmembrane region" description="Helical" evidence="5">
    <location>
        <begin position="271"/>
        <end position="292"/>
    </location>
</feature>
<feature type="transmembrane region" description="Helical" evidence="5">
    <location>
        <begin position="166"/>
        <end position="185"/>
    </location>
</feature>
<feature type="transmembrane region" description="Helical" evidence="5">
    <location>
        <begin position="135"/>
        <end position="160"/>
    </location>
</feature>
<feature type="transmembrane region" description="Helical" evidence="5">
    <location>
        <begin position="304"/>
        <end position="322"/>
    </location>
</feature>
<dbReference type="InterPro" id="IPR050382">
    <property type="entry name" value="MFS_Na/Anion_cotransporter"/>
</dbReference>
<dbReference type="GO" id="GO:0016020">
    <property type="term" value="C:membrane"/>
    <property type="evidence" value="ECO:0007669"/>
    <property type="project" value="UniProtKB-SubCell"/>
</dbReference>
<dbReference type="PANTHER" id="PTHR11662:SF285">
    <property type="entry name" value="HEXURONATE TRANSPORTER"/>
    <property type="match status" value="1"/>
</dbReference>
<keyword evidence="3 5" id="KW-1133">Transmembrane helix</keyword>
<dbReference type="Gene3D" id="1.20.1250.20">
    <property type="entry name" value="MFS general substrate transporter like domains"/>
    <property type="match status" value="2"/>
</dbReference>
<feature type="transmembrane region" description="Helical" evidence="5">
    <location>
        <begin position="76"/>
        <end position="96"/>
    </location>
</feature>
<comment type="subcellular location">
    <subcellularLocation>
        <location evidence="1">Membrane</location>
        <topology evidence="1">Multi-pass membrane protein</topology>
    </subcellularLocation>
</comment>
<evidence type="ECO:0000256" key="2">
    <source>
        <dbReference type="ARBA" id="ARBA00022692"/>
    </source>
</evidence>
<evidence type="ECO:0000259" key="6">
    <source>
        <dbReference type="PROSITE" id="PS50850"/>
    </source>
</evidence>
<dbReference type="GO" id="GO:0015134">
    <property type="term" value="F:hexuronate transmembrane transporter activity"/>
    <property type="evidence" value="ECO:0007669"/>
    <property type="project" value="TreeGrafter"/>
</dbReference>
<sequence length="423" mass="46336">MDKKIKGLRWRVAGVLTLDTINNYMDRMTLSVVIIQIQASLAITESEFATLNSLFLLAYAIMYAGGGRLIDFLGTYIGFLVINVFWALAVIAHGFSNGFLGLAISRFLLGIGEGGGFPASSKAVSEWFPARERSIAFGMFNTGSSIGSLIAVPLFSFIMLTLGWRAVFFVAGGLGLLWSLYWAFFYSLPEDHPKITDEEFELIANAHREEATEEPVVQVRWLDLFRDRAVMGLITVKFLTDPVWYFYIFWIPKYLFDERGFDIAQVGYFAWIPYAAAGVGSMLGGWLSSWFIRKGRSLNFARKLTLGLGAALMPAAVMIVSVPVSLAIVFISLAFMGHQIWNVVIQTLPADLYPKSHVGSVAGIIGSSGAFGGMVFAAFVGWLLASAGSYAPVFAIAGLLHPISFAILLLMIPRIRRVTPAAA</sequence>
<dbReference type="InterPro" id="IPR020846">
    <property type="entry name" value="MFS_dom"/>
</dbReference>
<keyword evidence="4 5" id="KW-0472">Membrane</keyword>
<feature type="transmembrane region" description="Helical" evidence="5">
    <location>
        <begin position="390"/>
        <end position="412"/>
    </location>
</feature>
<proteinExistence type="predicted"/>
<dbReference type="Pfam" id="PF07690">
    <property type="entry name" value="MFS_1"/>
    <property type="match status" value="1"/>
</dbReference>
<feature type="transmembrane region" description="Helical" evidence="5">
    <location>
        <begin position="328"/>
        <end position="348"/>
    </location>
</feature>
<feature type="transmembrane region" description="Helical" evidence="5">
    <location>
        <begin position="48"/>
        <end position="70"/>
    </location>
</feature>
<evidence type="ECO:0000256" key="4">
    <source>
        <dbReference type="ARBA" id="ARBA00023136"/>
    </source>
</evidence>
<dbReference type="CDD" id="cd17319">
    <property type="entry name" value="MFS_ExuT_GudP_like"/>
    <property type="match status" value="1"/>
</dbReference>
<protein>
    <recommendedName>
        <fullName evidence="6">Major facilitator superfamily (MFS) profile domain-containing protein</fullName>
    </recommendedName>
</protein>
<gene>
    <name evidence="7" type="ORF">METZ01_LOCUS118098</name>
</gene>
<reference evidence="7" key="1">
    <citation type="submission" date="2018-05" db="EMBL/GenBank/DDBJ databases">
        <authorList>
            <person name="Lanie J.A."/>
            <person name="Ng W.-L."/>
            <person name="Kazmierczak K.M."/>
            <person name="Andrzejewski T.M."/>
            <person name="Davidsen T.M."/>
            <person name="Wayne K.J."/>
            <person name="Tettelin H."/>
            <person name="Glass J.I."/>
            <person name="Rusch D."/>
            <person name="Podicherti R."/>
            <person name="Tsui H.-C.T."/>
            <person name="Winkler M.E."/>
        </authorList>
    </citation>
    <scope>NUCLEOTIDE SEQUENCE</scope>
</reference>
<feature type="transmembrane region" description="Helical" evidence="5">
    <location>
        <begin position="230"/>
        <end position="251"/>
    </location>
</feature>
<evidence type="ECO:0000256" key="5">
    <source>
        <dbReference type="SAM" id="Phobius"/>
    </source>
</evidence>
<dbReference type="PROSITE" id="PS50850">
    <property type="entry name" value="MFS"/>
    <property type="match status" value="1"/>
</dbReference>
<name>A0A381XKF4_9ZZZZ</name>
<dbReference type="SUPFAM" id="SSF103473">
    <property type="entry name" value="MFS general substrate transporter"/>
    <property type="match status" value="1"/>
</dbReference>
<dbReference type="PANTHER" id="PTHR11662">
    <property type="entry name" value="SOLUTE CARRIER FAMILY 17"/>
    <property type="match status" value="1"/>
</dbReference>
<dbReference type="EMBL" id="UINC01015508">
    <property type="protein sequence ID" value="SVA65244.1"/>
    <property type="molecule type" value="Genomic_DNA"/>
</dbReference>
<evidence type="ECO:0000313" key="7">
    <source>
        <dbReference type="EMBL" id="SVA65244.1"/>
    </source>
</evidence>